<dbReference type="Proteomes" id="UP001365542">
    <property type="component" value="Unassembled WGS sequence"/>
</dbReference>
<evidence type="ECO:0000259" key="2">
    <source>
        <dbReference type="Pfam" id="PF20516"/>
    </source>
</evidence>
<accession>A0AAV9X110</accession>
<reference evidence="3 4" key="1">
    <citation type="submission" date="2019-10" db="EMBL/GenBank/DDBJ databases">
        <authorList>
            <person name="Palmer J.M."/>
        </authorList>
    </citation>
    <scope>NUCLEOTIDE SEQUENCE [LARGE SCALE GENOMIC DNA]</scope>
    <source>
        <strain evidence="3 4">TWF694</strain>
    </source>
</reference>
<dbReference type="InterPro" id="IPR046797">
    <property type="entry name" value="PDDEXK_12"/>
</dbReference>
<feature type="region of interest" description="Disordered" evidence="1">
    <location>
        <begin position="350"/>
        <end position="373"/>
    </location>
</feature>
<dbReference type="EMBL" id="JAVHJO010000012">
    <property type="protein sequence ID" value="KAK6532041.1"/>
    <property type="molecule type" value="Genomic_DNA"/>
</dbReference>
<name>A0AAV9X110_9PEZI</name>
<evidence type="ECO:0000256" key="1">
    <source>
        <dbReference type="SAM" id="MobiDB-lite"/>
    </source>
</evidence>
<feature type="compositionally biased region" description="Basic and acidic residues" evidence="1">
    <location>
        <begin position="122"/>
        <end position="132"/>
    </location>
</feature>
<evidence type="ECO:0000313" key="4">
    <source>
        <dbReference type="Proteomes" id="UP001365542"/>
    </source>
</evidence>
<dbReference type="Pfam" id="PF20516">
    <property type="entry name" value="PDDEXK_12"/>
    <property type="match status" value="1"/>
</dbReference>
<feature type="region of interest" description="Disordered" evidence="1">
    <location>
        <begin position="25"/>
        <end position="132"/>
    </location>
</feature>
<comment type="caution">
    <text evidence="3">The sequence shown here is derived from an EMBL/GenBank/DDBJ whole genome shotgun (WGS) entry which is preliminary data.</text>
</comment>
<evidence type="ECO:0000313" key="3">
    <source>
        <dbReference type="EMBL" id="KAK6532041.1"/>
    </source>
</evidence>
<feature type="domain" description="PD-(D/E)XK nuclease-like" evidence="2">
    <location>
        <begin position="273"/>
        <end position="569"/>
    </location>
</feature>
<sequence>MEGEVPSPTTDFLTRSFKRRISEWQADVQSQLPPTPPALPPLLSTGHSNHTIHPLPKKRKVLHRPKSSKSENLLRTTAAASSAAAAKEHRADRDNRSPEEIRQAVRERASSSSRHVIRRKSSSRDLRPSTHRDHYNLHHYHHHHHALREGTASRISLGRLNLDSKSQAQFTEKTVTQRPSSPVFHSPDTIMRIKRESLDRTRPSFRFLGCSGGAGKFSRATRTIGVGVGGFLKRLSGWCSAQGCIPVQFKEDIDRLDPFTYLPELVFGGFAEEWSDRDLDAELDFVTRSIQNSEKLHVSSCTETEWVMHTKAIFEHAFKSYESNVSVLVTTTVDLEPALLPIDLGRLSAPPRLQTSTSRPRKNSLSSATESDTGQYDTASAKVDIAISLDKTDPIVADFLKDLEAACRTRAPTAFTHSIPFPIIPVKVKDESGSSLAAEYETTLCASAMLASWSSASATTATIPATGTAAAAQPVPLNSSMMQTDELAPTDVLDEDITVDIKPSPLILTISVIGANWYYNVVYTDDVRDFTGTRHVLGPFLIGQSKNFLGTFQILRFLRMACEWGVKEWVRDMCEKLGDSEGVISRGLAKLTE</sequence>
<feature type="compositionally biased region" description="Basic and acidic residues" evidence="1">
    <location>
        <begin position="86"/>
        <end position="109"/>
    </location>
</feature>
<organism evidence="3 4">
    <name type="scientific">Orbilia ellipsospora</name>
    <dbReference type="NCBI Taxonomy" id="2528407"/>
    <lineage>
        <taxon>Eukaryota</taxon>
        <taxon>Fungi</taxon>
        <taxon>Dikarya</taxon>
        <taxon>Ascomycota</taxon>
        <taxon>Pezizomycotina</taxon>
        <taxon>Orbiliomycetes</taxon>
        <taxon>Orbiliales</taxon>
        <taxon>Orbiliaceae</taxon>
        <taxon>Orbilia</taxon>
    </lineage>
</organism>
<protein>
    <recommendedName>
        <fullName evidence="2">PD-(D/E)XK nuclease-like domain-containing protein</fullName>
    </recommendedName>
</protein>
<keyword evidence="4" id="KW-1185">Reference proteome</keyword>
<feature type="compositionally biased region" description="Polar residues" evidence="1">
    <location>
        <begin position="353"/>
        <end position="373"/>
    </location>
</feature>
<feature type="compositionally biased region" description="Basic residues" evidence="1">
    <location>
        <begin position="55"/>
        <end position="67"/>
    </location>
</feature>
<gene>
    <name evidence="3" type="ORF">TWF694_003204</name>
</gene>
<dbReference type="AlphaFoldDB" id="A0AAV9X110"/>
<proteinExistence type="predicted"/>